<evidence type="ECO:0000313" key="3">
    <source>
        <dbReference type="Proteomes" id="UP000655751"/>
    </source>
</evidence>
<feature type="domain" description="2,4-diaminopentanoate dehydrogenase C-terminal" evidence="1">
    <location>
        <begin position="144"/>
        <end position="357"/>
    </location>
</feature>
<sequence length="364" mass="38221">MSSPVTGRKYRVAQWATGSVGKAAIRHFVASPSFELAGVLVYSADKVGLDAGDIAGTAPTGVLATDDVEHIMGLDVDCVFYAPILPDVEAICRLLRSGKNVVTTCGPFHRTDDTAAALDLIEQACRDGGASYHTGGIHPGYAGDLLPLTLARITSRVDSVEVFEVVNFRQEPSKYIEWIGMGKDPKEFFAGPTLLGAAVPAFAQSMAVIADGLGRTIDKVTIADIEVAVATADIHYVGTETSDIPGVAGVVRAGTVAGQHHRWTAWVDGAPLIVFNAVYTMGDQDLSPAWNAGDSHYRIVISGDPPSEMILRAATGPDGHAPYLGYTWTAMAAVNAIPAVCESAPGHVGHVEVGLPRLPGVLRP</sequence>
<proteinExistence type="predicted"/>
<name>A0A931N6D5_9NOCA</name>
<dbReference type="Pfam" id="PF19328">
    <property type="entry name" value="DAP_DH_C"/>
    <property type="match status" value="1"/>
</dbReference>
<protein>
    <submittedName>
        <fullName evidence="2">Dihydrodipicolinate reductase</fullName>
    </submittedName>
</protein>
<dbReference type="Gene3D" id="3.40.50.720">
    <property type="entry name" value="NAD(P)-binding Rossmann-like Domain"/>
    <property type="match status" value="1"/>
</dbReference>
<comment type="caution">
    <text evidence="2">The sequence shown here is derived from an EMBL/GenBank/DDBJ whole genome shotgun (WGS) entry which is preliminary data.</text>
</comment>
<dbReference type="RefSeq" id="WP_196153151.1">
    <property type="nucleotide sequence ID" value="NZ_JADMLG010000018.1"/>
</dbReference>
<dbReference type="SUPFAM" id="SSF51735">
    <property type="entry name" value="NAD(P)-binding Rossmann-fold domains"/>
    <property type="match status" value="1"/>
</dbReference>
<dbReference type="EMBL" id="JADMLG010000018">
    <property type="protein sequence ID" value="MBH0780844.1"/>
    <property type="molecule type" value="Genomic_DNA"/>
</dbReference>
<keyword evidence="3" id="KW-1185">Reference proteome</keyword>
<dbReference type="AlphaFoldDB" id="A0A931N6D5"/>
<dbReference type="CDD" id="cd24146">
    <property type="entry name" value="nat-AmDH_N_like"/>
    <property type="match status" value="1"/>
</dbReference>
<dbReference type="InterPro" id="IPR036291">
    <property type="entry name" value="NAD(P)-bd_dom_sf"/>
</dbReference>
<organism evidence="2 3">
    <name type="scientific">Nocardia bovistercoris</name>
    <dbReference type="NCBI Taxonomy" id="2785916"/>
    <lineage>
        <taxon>Bacteria</taxon>
        <taxon>Bacillati</taxon>
        <taxon>Actinomycetota</taxon>
        <taxon>Actinomycetes</taxon>
        <taxon>Mycobacteriales</taxon>
        <taxon>Nocardiaceae</taxon>
        <taxon>Nocardia</taxon>
    </lineage>
</organism>
<dbReference type="InterPro" id="IPR045760">
    <property type="entry name" value="DAP_DH_C"/>
</dbReference>
<reference evidence="2" key="1">
    <citation type="submission" date="2020-11" db="EMBL/GenBank/DDBJ databases">
        <title>Nocardia NEAU-351.nov., a novel actinomycete isolated from the cow dung.</title>
        <authorList>
            <person name="Zhang X."/>
        </authorList>
    </citation>
    <scope>NUCLEOTIDE SEQUENCE</scope>
    <source>
        <strain evidence="2">NEAU-351</strain>
    </source>
</reference>
<dbReference type="Proteomes" id="UP000655751">
    <property type="component" value="Unassembled WGS sequence"/>
</dbReference>
<gene>
    <name evidence="2" type="ORF">IT779_31695</name>
</gene>
<accession>A0A931N6D5</accession>
<evidence type="ECO:0000259" key="1">
    <source>
        <dbReference type="Pfam" id="PF19328"/>
    </source>
</evidence>
<evidence type="ECO:0000313" key="2">
    <source>
        <dbReference type="EMBL" id="MBH0780844.1"/>
    </source>
</evidence>